<dbReference type="Pfam" id="PF21623">
    <property type="entry name" value="HK_sensor_dom_bact"/>
    <property type="match status" value="1"/>
</dbReference>
<evidence type="ECO:0000256" key="5">
    <source>
        <dbReference type="ARBA" id="ARBA00022553"/>
    </source>
</evidence>
<evidence type="ECO:0000313" key="20">
    <source>
        <dbReference type="Proteomes" id="UP000316770"/>
    </source>
</evidence>
<dbReference type="PANTHER" id="PTHR45339">
    <property type="entry name" value="HYBRID SIGNAL TRANSDUCTION HISTIDINE KINASE J"/>
    <property type="match status" value="1"/>
</dbReference>
<comment type="subunit">
    <text evidence="13">At low DSF concentrations, interacts with RpfF.</text>
</comment>
<dbReference type="InterPro" id="IPR036890">
    <property type="entry name" value="HATPase_C_sf"/>
</dbReference>
<dbReference type="InterPro" id="IPR036097">
    <property type="entry name" value="HisK_dim/P_sf"/>
</dbReference>
<dbReference type="GO" id="GO:0000155">
    <property type="term" value="F:phosphorelay sensor kinase activity"/>
    <property type="evidence" value="ECO:0007669"/>
    <property type="project" value="InterPro"/>
</dbReference>
<dbReference type="Gene3D" id="3.30.450.20">
    <property type="entry name" value="PAS domain"/>
    <property type="match status" value="2"/>
</dbReference>
<evidence type="ECO:0000256" key="4">
    <source>
        <dbReference type="ARBA" id="ARBA00022475"/>
    </source>
</evidence>
<keyword evidence="4" id="KW-1003">Cell membrane</keyword>
<dbReference type="InterPro" id="IPR003594">
    <property type="entry name" value="HATPase_dom"/>
</dbReference>
<gene>
    <name evidence="19" type="primary">barA_5</name>
    <name evidence="19" type="ORF">Mal33_25460</name>
</gene>
<dbReference type="SMART" id="SM00448">
    <property type="entry name" value="REC"/>
    <property type="match status" value="1"/>
</dbReference>
<evidence type="ECO:0000256" key="14">
    <source>
        <dbReference type="ARBA" id="ARBA00068150"/>
    </source>
</evidence>
<dbReference type="InterPro" id="IPR011006">
    <property type="entry name" value="CheY-like_superfamily"/>
</dbReference>
<feature type="domain" description="Response regulatory" evidence="18">
    <location>
        <begin position="771"/>
        <end position="891"/>
    </location>
</feature>
<name>A0A518ITY7_9BACT</name>
<dbReference type="Pfam" id="PF02518">
    <property type="entry name" value="HATPase_c"/>
    <property type="match status" value="1"/>
</dbReference>
<evidence type="ECO:0000256" key="10">
    <source>
        <dbReference type="ARBA" id="ARBA00022840"/>
    </source>
</evidence>
<dbReference type="SMART" id="SM00387">
    <property type="entry name" value="HATPase_c"/>
    <property type="match status" value="1"/>
</dbReference>
<dbReference type="EMBL" id="CP036318">
    <property type="protein sequence ID" value="QDV56554.1"/>
    <property type="molecule type" value="Genomic_DNA"/>
</dbReference>
<comment type="catalytic activity">
    <reaction evidence="1">
        <text>ATP + protein L-histidine = ADP + protein N-phospho-L-histidine.</text>
        <dbReference type="EC" id="2.7.13.3"/>
    </reaction>
</comment>
<sequence length="892" mass="98952">MPHAPPRNHRFAAIVPHVLLGGIVLLCCGGVYLREAGHLRKALLANERTGIDAWAQHVQSNLRPVADDLRQLGNDASLIDYATDGSPEALRRATQQAVVFSRLKPEYDQIRYLDQQGHEVLRVNQHGRVVPEAELQDKSARDYFQKASSLAPGQIYLSAIDLNVEHGEIEQPFRPMLRFAMPIFDESGMRRGVCVINYFAGGMLHCIEEVRPDVAHRLRLLNQRGFWLKASGPEREWGFMFPDRKIQPLSKTDPALWQRVESEPRGQVRFPSGTLTWQKVDLRKSIATDADSVVAEEQYLIFASEITHQEFAALLSHLKTLAGVLSLVLLGLTMVAYRMYCARQRAADAMRSSEKNLEQTLVSMDDALRARETAESANRAKSEFLAAMSHELRTPLNGILGMNELLLNTSLTERQRQFVQAGDTCGKALMQQINDILDLSKIEAGKLELDLQSCDLESLVYSIAEVFSLSAQRKGYPMECNIDTEACLTVRCDGNRLRQILVNLVSNAIKFTKSGSVTLRTQCVEHRGNQMRLRFSVIDTGIGIPADQIDRLFKPFSQVDQSSSREFGGTGLGLSICKQLIEFLGGSIGVESRPGVGSTFWFETTVETESDTDIVAKHRRELAGICVVSVNESIDARQQIYDSLQAWECPFERFHSLAEARAAIETAKRQGRPFSRALIDCQSVATEGFGELKLFAQTCQLPIIGLAAELDDEMQKRLADLGVGEVLFDPVRPSALFDALATAIAIPDDSSSAAAAAATSTSTRNGAMSAHILVAEDNDINQMYIEELLTRMGCTCEIVNNGNEAIQAVEAGRYDLVLMDCQMPESDGFTASREIRRREADGDSAVHLPIIALTANAMKGDRERCMAAGMDEYLSKPIKFDQLRDMLARFLD</sequence>
<dbReference type="PANTHER" id="PTHR45339:SF5">
    <property type="entry name" value="HISTIDINE KINASE"/>
    <property type="match status" value="1"/>
</dbReference>
<evidence type="ECO:0000256" key="7">
    <source>
        <dbReference type="ARBA" id="ARBA00022692"/>
    </source>
</evidence>
<keyword evidence="10" id="KW-0067">ATP-binding</keyword>
<keyword evidence="16" id="KW-0472">Membrane</keyword>
<feature type="domain" description="Histidine kinase" evidence="17">
    <location>
        <begin position="387"/>
        <end position="608"/>
    </location>
</feature>
<evidence type="ECO:0000259" key="17">
    <source>
        <dbReference type="PROSITE" id="PS50109"/>
    </source>
</evidence>
<evidence type="ECO:0000256" key="1">
    <source>
        <dbReference type="ARBA" id="ARBA00000085"/>
    </source>
</evidence>
<feature type="transmembrane region" description="Helical" evidence="16">
    <location>
        <begin position="12"/>
        <end position="33"/>
    </location>
</feature>
<keyword evidence="9 19" id="KW-0418">Kinase</keyword>
<dbReference type="InterPro" id="IPR029151">
    <property type="entry name" value="Sensor-like_sf"/>
</dbReference>
<keyword evidence="6 19" id="KW-0808">Transferase</keyword>
<keyword evidence="20" id="KW-1185">Reference proteome</keyword>
<dbReference type="Gene3D" id="3.30.565.10">
    <property type="entry name" value="Histidine kinase-like ATPase, C-terminal domain"/>
    <property type="match status" value="1"/>
</dbReference>
<keyword evidence="7 16" id="KW-0812">Transmembrane</keyword>
<keyword evidence="11 16" id="KW-1133">Transmembrane helix</keyword>
<evidence type="ECO:0000256" key="16">
    <source>
        <dbReference type="SAM" id="Phobius"/>
    </source>
</evidence>
<dbReference type="CDD" id="cd18773">
    <property type="entry name" value="PDC1_HK_sensor"/>
    <property type="match status" value="1"/>
</dbReference>
<reference evidence="19 20" key="1">
    <citation type="submission" date="2019-02" db="EMBL/GenBank/DDBJ databases">
        <title>Deep-cultivation of Planctomycetes and their phenomic and genomic characterization uncovers novel biology.</title>
        <authorList>
            <person name="Wiegand S."/>
            <person name="Jogler M."/>
            <person name="Boedeker C."/>
            <person name="Pinto D."/>
            <person name="Vollmers J."/>
            <person name="Rivas-Marin E."/>
            <person name="Kohn T."/>
            <person name="Peeters S.H."/>
            <person name="Heuer A."/>
            <person name="Rast P."/>
            <person name="Oberbeckmann S."/>
            <person name="Bunk B."/>
            <person name="Jeske O."/>
            <person name="Meyerdierks A."/>
            <person name="Storesund J.E."/>
            <person name="Kallscheuer N."/>
            <person name="Luecker S."/>
            <person name="Lage O.M."/>
            <person name="Pohl T."/>
            <person name="Merkel B.J."/>
            <person name="Hornburger P."/>
            <person name="Mueller R.-W."/>
            <person name="Bruemmer F."/>
            <person name="Labrenz M."/>
            <person name="Spormann A.M."/>
            <person name="Op den Camp H."/>
            <person name="Overmann J."/>
            <person name="Amann R."/>
            <person name="Jetten M.S.M."/>
            <person name="Mascher T."/>
            <person name="Medema M.H."/>
            <person name="Devos D.P."/>
            <person name="Kaster A.-K."/>
            <person name="Ovreas L."/>
            <person name="Rohde M."/>
            <person name="Galperin M.Y."/>
            <person name="Jogler C."/>
        </authorList>
    </citation>
    <scope>NUCLEOTIDE SEQUENCE [LARGE SCALE GENOMIC DNA]</scope>
    <source>
        <strain evidence="19 20">Mal33</strain>
    </source>
</reference>
<dbReference type="PROSITE" id="PS50110">
    <property type="entry name" value="RESPONSE_REGULATORY"/>
    <property type="match status" value="1"/>
</dbReference>
<evidence type="ECO:0000256" key="2">
    <source>
        <dbReference type="ARBA" id="ARBA00004651"/>
    </source>
</evidence>
<dbReference type="Proteomes" id="UP000316770">
    <property type="component" value="Chromosome"/>
</dbReference>
<dbReference type="EC" id="2.7.13.3" evidence="3"/>
<dbReference type="SUPFAM" id="SSF47384">
    <property type="entry name" value="Homodimeric domain of signal transducing histidine kinase"/>
    <property type="match status" value="1"/>
</dbReference>
<dbReference type="AlphaFoldDB" id="A0A518ITY7"/>
<keyword evidence="8" id="KW-0547">Nucleotide-binding</keyword>
<evidence type="ECO:0000256" key="8">
    <source>
        <dbReference type="ARBA" id="ARBA00022741"/>
    </source>
</evidence>
<evidence type="ECO:0000256" key="3">
    <source>
        <dbReference type="ARBA" id="ARBA00012438"/>
    </source>
</evidence>
<dbReference type="CDD" id="cd00082">
    <property type="entry name" value="HisKA"/>
    <property type="match status" value="1"/>
</dbReference>
<evidence type="ECO:0000256" key="11">
    <source>
        <dbReference type="ARBA" id="ARBA00022989"/>
    </source>
</evidence>
<evidence type="ECO:0000256" key="9">
    <source>
        <dbReference type="ARBA" id="ARBA00022777"/>
    </source>
</evidence>
<protein>
    <recommendedName>
        <fullName evidence="14">Sensory/regulatory protein RpfC</fullName>
        <ecNumber evidence="3">2.7.13.3</ecNumber>
    </recommendedName>
</protein>
<dbReference type="Gene3D" id="3.40.50.2300">
    <property type="match status" value="2"/>
</dbReference>
<evidence type="ECO:0000256" key="15">
    <source>
        <dbReference type="PROSITE-ProRule" id="PRU00169"/>
    </source>
</evidence>
<dbReference type="Pfam" id="PF00512">
    <property type="entry name" value="HisKA"/>
    <property type="match status" value="1"/>
</dbReference>
<dbReference type="PROSITE" id="PS50109">
    <property type="entry name" value="HIS_KIN"/>
    <property type="match status" value="1"/>
</dbReference>
<dbReference type="SUPFAM" id="SSF103190">
    <property type="entry name" value="Sensory domain-like"/>
    <property type="match status" value="2"/>
</dbReference>
<dbReference type="FunFam" id="3.30.565.10:FF:000010">
    <property type="entry name" value="Sensor histidine kinase RcsC"/>
    <property type="match status" value="1"/>
</dbReference>
<dbReference type="RefSeq" id="WP_145285139.1">
    <property type="nucleotide sequence ID" value="NZ_CP036318.1"/>
</dbReference>
<evidence type="ECO:0000256" key="12">
    <source>
        <dbReference type="ARBA" id="ARBA00023012"/>
    </source>
</evidence>
<evidence type="ECO:0000259" key="18">
    <source>
        <dbReference type="PROSITE" id="PS50110"/>
    </source>
</evidence>
<evidence type="ECO:0000256" key="6">
    <source>
        <dbReference type="ARBA" id="ARBA00022679"/>
    </source>
</evidence>
<dbReference type="CDD" id="cd17546">
    <property type="entry name" value="REC_hyHK_CKI1_RcsC-like"/>
    <property type="match status" value="1"/>
</dbReference>
<dbReference type="SUPFAM" id="SSF55874">
    <property type="entry name" value="ATPase domain of HSP90 chaperone/DNA topoisomerase II/histidine kinase"/>
    <property type="match status" value="1"/>
</dbReference>
<dbReference type="CDD" id="cd16922">
    <property type="entry name" value="HATPase_EvgS-ArcB-TorS-like"/>
    <property type="match status" value="1"/>
</dbReference>
<keyword evidence="12" id="KW-0902">Two-component regulatory system</keyword>
<organism evidence="19 20">
    <name type="scientific">Rosistilla oblonga</name>
    <dbReference type="NCBI Taxonomy" id="2527990"/>
    <lineage>
        <taxon>Bacteria</taxon>
        <taxon>Pseudomonadati</taxon>
        <taxon>Planctomycetota</taxon>
        <taxon>Planctomycetia</taxon>
        <taxon>Pirellulales</taxon>
        <taxon>Pirellulaceae</taxon>
        <taxon>Rosistilla</taxon>
    </lineage>
</organism>
<dbReference type="GO" id="GO:0005524">
    <property type="term" value="F:ATP binding"/>
    <property type="evidence" value="ECO:0007669"/>
    <property type="project" value="UniProtKB-KW"/>
</dbReference>
<keyword evidence="5 15" id="KW-0597">Phosphoprotein</keyword>
<comment type="subcellular location">
    <subcellularLocation>
        <location evidence="2">Cell membrane</location>
        <topology evidence="2">Multi-pass membrane protein</topology>
    </subcellularLocation>
</comment>
<dbReference type="InterPro" id="IPR005467">
    <property type="entry name" value="His_kinase_dom"/>
</dbReference>
<feature type="modified residue" description="4-aspartylphosphate" evidence="15">
    <location>
        <position position="820"/>
    </location>
</feature>
<dbReference type="InterPro" id="IPR004358">
    <property type="entry name" value="Sig_transdc_His_kin-like_C"/>
</dbReference>
<dbReference type="InterPro" id="IPR003661">
    <property type="entry name" value="HisK_dim/P_dom"/>
</dbReference>
<dbReference type="PRINTS" id="PR00344">
    <property type="entry name" value="BCTRLSENSOR"/>
</dbReference>
<accession>A0A518ITY7</accession>
<dbReference type="GO" id="GO:0005886">
    <property type="term" value="C:plasma membrane"/>
    <property type="evidence" value="ECO:0007669"/>
    <property type="project" value="UniProtKB-SubCell"/>
</dbReference>
<dbReference type="FunFam" id="1.10.287.130:FF:000002">
    <property type="entry name" value="Two-component osmosensing histidine kinase"/>
    <property type="match status" value="1"/>
</dbReference>
<dbReference type="Gene3D" id="1.10.287.130">
    <property type="match status" value="1"/>
</dbReference>
<dbReference type="Pfam" id="PF00072">
    <property type="entry name" value="Response_reg"/>
    <property type="match status" value="1"/>
</dbReference>
<evidence type="ECO:0000313" key="19">
    <source>
        <dbReference type="EMBL" id="QDV56554.1"/>
    </source>
</evidence>
<dbReference type="SMART" id="SM00388">
    <property type="entry name" value="HisKA"/>
    <property type="match status" value="1"/>
</dbReference>
<dbReference type="InterPro" id="IPR001789">
    <property type="entry name" value="Sig_transdc_resp-reg_receiver"/>
</dbReference>
<proteinExistence type="predicted"/>
<dbReference type="SUPFAM" id="SSF52172">
    <property type="entry name" value="CheY-like"/>
    <property type="match status" value="2"/>
</dbReference>
<dbReference type="InterPro" id="IPR048760">
    <property type="entry name" value="VP0354-like_sensor_dom"/>
</dbReference>
<evidence type="ECO:0000256" key="13">
    <source>
        <dbReference type="ARBA" id="ARBA00064003"/>
    </source>
</evidence>